<proteinExistence type="predicted"/>
<evidence type="ECO:0000313" key="2">
    <source>
        <dbReference type="EMBL" id="UFP99830.1"/>
    </source>
</evidence>
<gene>
    <name evidence="2" type="ORF">KJY40_28120</name>
</gene>
<dbReference type="Proteomes" id="UP001162907">
    <property type="component" value="Chromosome"/>
</dbReference>
<dbReference type="EMBL" id="CP075567">
    <property type="protein sequence ID" value="UFP99830.1"/>
    <property type="molecule type" value="Genomic_DNA"/>
</dbReference>
<organism evidence="2 3">
    <name type="scientific">Pseudomonas fitomaticsae</name>
    <dbReference type="NCBI Taxonomy" id="2837969"/>
    <lineage>
        <taxon>Bacteria</taxon>
        <taxon>Pseudomonadati</taxon>
        <taxon>Pseudomonadota</taxon>
        <taxon>Gammaproteobacteria</taxon>
        <taxon>Pseudomonadales</taxon>
        <taxon>Pseudomonadaceae</taxon>
        <taxon>Pseudomonas</taxon>
    </lineage>
</organism>
<accession>A0ABY3Q1B0</accession>
<evidence type="ECO:0000313" key="3">
    <source>
        <dbReference type="Proteomes" id="UP001162907"/>
    </source>
</evidence>
<dbReference type="InterPro" id="IPR042098">
    <property type="entry name" value="TauD-like_sf"/>
</dbReference>
<keyword evidence="1" id="KW-0560">Oxidoreductase</keyword>
<evidence type="ECO:0008006" key="4">
    <source>
        <dbReference type="Google" id="ProtNLM"/>
    </source>
</evidence>
<dbReference type="RefSeq" id="WP_230733945.1">
    <property type="nucleotide sequence ID" value="NZ_CP075567.1"/>
</dbReference>
<dbReference type="Gene3D" id="3.60.130.10">
    <property type="entry name" value="Clavaminate synthase-like"/>
    <property type="match status" value="1"/>
</dbReference>
<evidence type="ECO:0000256" key="1">
    <source>
        <dbReference type="ARBA" id="ARBA00023002"/>
    </source>
</evidence>
<sequence>MLLNCANENISASLFRQELSKEKTISLDFGYLSGVIESWWEKNKEQNLHTLKIQLTNLFLNYLHPEDTLYFDQVGTNKGVAAVCIRNIFTIDCPALALTVHEALADLFHLTDIKYEYEDHKALYLKPSAEKYREWGNGYGDITPHSDDLYESLDVDFLALTVCRDTTHTPTAYYFPADLLLSLDDKEIQTLLGMQAIFVSGKNVSGSKERVRNVVEYNELYGYRVALDFRIDIHSGERMRAFNGGQEVLDKIRAALPTARCNVSTAQTGTFLIIANNKILHARPTLNISADEVRSQAATSTLTTTPRLLFRSKGPRKQYYSLDEKQAVRGAA</sequence>
<protein>
    <recommendedName>
        <fullName evidence="4">Taurine catabolism dioxygenase TauD, TfdA family</fullName>
    </recommendedName>
</protein>
<reference evidence="2 3" key="1">
    <citation type="journal article" date="2022" name="Int. J. Syst. Evol. Microbiol.">
        <title>Pseudomonas fitomaticsae sp. nov., isolated at Marimurtra Botanical Garden in Blanes, Catalonia, Spain.</title>
        <authorList>
            <person name="Atanasov K.E."/>
            <person name="Galbis D.M."/>
            <person name="Cornado D."/>
            <person name="Serpico A."/>
            <person name="Sanchez G."/>
            <person name="Bosch M."/>
            <person name="Ferrer A."/>
            <person name="Altabella T."/>
        </authorList>
    </citation>
    <scope>NUCLEOTIDE SEQUENCE [LARGE SCALE GENOMIC DNA]</scope>
    <source>
        <strain evidence="2 3">FIT81</strain>
    </source>
</reference>
<name>A0ABY3Q1B0_9PSED</name>
<keyword evidence="3" id="KW-1185">Reference proteome</keyword>